<dbReference type="InterPro" id="IPR036465">
    <property type="entry name" value="vWFA_dom_sf"/>
</dbReference>
<dbReference type="InterPro" id="IPR005161">
    <property type="entry name" value="Ku_N"/>
</dbReference>
<dbReference type="Proteomes" id="UP001150925">
    <property type="component" value="Unassembled WGS sequence"/>
</dbReference>
<keyword evidence="17" id="KW-1185">Reference proteome</keyword>
<evidence type="ECO:0000256" key="13">
    <source>
        <dbReference type="SAM" id="MobiDB-lite"/>
    </source>
</evidence>
<dbReference type="Pfam" id="PF02735">
    <property type="entry name" value="Ku"/>
    <property type="match status" value="1"/>
</dbReference>
<dbReference type="GO" id="GO:0000781">
    <property type="term" value="C:chromosome, telomeric region"/>
    <property type="evidence" value="ECO:0007669"/>
    <property type="project" value="UniProtKB-SubCell"/>
</dbReference>
<dbReference type="AlphaFoldDB" id="A0A9W8AXG2"/>
<keyword evidence="8" id="KW-0779">Telomere</keyword>
<keyword evidence="3" id="KW-0547">Nucleotide-binding</keyword>
<dbReference type="Pfam" id="PF03731">
    <property type="entry name" value="Ku_N"/>
    <property type="match status" value="1"/>
</dbReference>
<evidence type="ECO:0000256" key="6">
    <source>
        <dbReference type="ARBA" id="ARBA00022806"/>
    </source>
</evidence>
<dbReference type="OrthoDB" id="30826at2759"/>
<comment type="subcellular location">
    <subcellularLocation>
        <location evidence="2">Chromosome</location>
        <location evidence="2">Telomere</location>
    </subcellularLocation>
    <subcellularLocation>
        <location evidence="1">Nucleus</location>
    </subcellularLocation>
</comment>
<dbReference type="SUPFAM" id="SSF100939">
    <property type="entry name" value="SPOC domain-like"/>
    <property type="match status" value="1"/>
</dbReference>
<evidence type="ECO:0000256" key="7">
    <source>
        <dbReference type="ARBA" id="ARBA00022840"/>
    </source>
</evidence>
<protein>
    <submittedName>
        <fullName evidence="16">ATP-dependent DNA helicase yku80</fullName>
    </submittedName>
</protein>
<evidence type="ECO:0000256" key="9">
    <source>
        <dbReference type="ARBA" id="ARBA00023125"/>
    </source>
</evidence>
<evidence type="ECO:0000256" key="3">
    <source>
        <dbReference type="ARBA" id="ARBA00022741"/>
    </source>
</evidence>
<evidence type="ECO:0000256" key="5">
    <source>
        <dbReference type="ARBA" id="ARBA00022801"/>
    </source>
</evidence>
<feature type="region of interest" description="Disordered" evidence="13">
    <location>
        <begin position="484"/>
        <end position="511"/>
    </location>
</feature>
<dbReference type="GO" id="GO:0004386">
    <property type="term" value="F:helicase activity"/>
    <property type="evidence" value="ECO:0007669"/>
    <property type="project" value="UniProtKB-KW"/>
</dbReference>
<dbReference type="SUPFAM" id="SSF53300">
    <property type="entry name" value="vWA-like"/>
    <property type="match status" value="1"/>
</dbReference>
<dbReference type="GO" id="GO:0006310">
    <property type="term" value="P:DNA recombination"/>
    <property type="evidence" value="ECO:0007669"/>
    <property type="project" value="UniProtKB-KW"/>
</dbReference>
<dbReference type="GO" id="GO:0043564">
    <property type="term" value="C:Ku70:Ku80 complex"/>
    <property type="evidence" value="ECO:0007669"/>
    <property type="project" value="TreeGrafter"/>
</dbReference>
<organism evidence="16 17">
    <name type="scientific">Dispira parvispora</name>
    <dbReference type="NCBI Taxonomy" id="1520584"/>
    <lineage>
        <taxon>Eukaryota</taxon>
        <taxon>Fungi</taxon>
        <taxon>Fungi incertae sedis</taxon>
        <taxon>Zoopagomycota</taxon>
        <taxon>Kickxellomycotina</taxon>
        <taxon>Dimargaritomycetes</taxon>
        <taxon>Dimargaritales</taxon>
        <taxon>Dimargaritaceae</taxon>
        <taxon>Dispira</taxon>
    </lineage>
</organism>
<evidence type="ECO:0000259" key="14">
    <source>
        <dbReference type="Pfam" id="PF02735"/>
    </source>
</evidence>
<keyword evidence="4" id="KW-0227">DNA damage</keyword>
<keyword evidence="6 16" id="KW-0347">Helicase</keyword>
<dbReference type="InterPro" id="IPR016194">
    <property type="entry name" value="SPOC-like_C_dom_sf"/>
</dbReference>
<dbReference type="GO" id="GO:0016787">
    <property type="term" value="F:hydrolase activity"/>
    <property type="evidence" value="ECO:0007669"/>
    <property type="project" value="UniProtKB-KW"/>
</dbReference>
<name>A0A9W8AXG2_9FUNG</name>
<dbReference type="GO" id="GO:0003690">
    <property type="term" value="F:double-stranded DNA binding"/>
    <property type="evidence" value="ECO:0007669"/>
    <property type="project" value="TreeGrafter"/>
</dbReference>
<dbReference type="GO" id="GO:0000723">
    <property type="term" value="P:telomere maintenance"/>
    <property type="evidence" value="ECO:0007669"/>
    <property type="project" value="TreeGrafter"/>
</dbReference>
<dbReference type="GO" id="GO:0006303">
    <property type="term" value="P:double-strand break repair via nonhomologous end joining"/>
    <property type="evidence" value="ECO:0007669"/>
    <property type="project" value="InterPro"/>
</dbReference>
<keyword evidence="9" id="KW-0238">DNA-binding</keyword>
<evidence type="ECO:0000256" key="2">
    <source>
        <dbReference type="ARBA" id="ARBA00004574"/>
    </source>
</evidence>
<comment type="caution">
    <text evidence="16">The sequence shown here is derived from an EMBL/GenBank/DDBJ whole genome shotgun (WGS) entry which is preliminary data.</text>
</comment>
<evidence type="ECO:0000256" key="1">
    <source>
        <dbReference type="ARBA" id="ARBA00004123"/>
    </source>
</evidence>
<reference evidence="16" key="1">
    <citation type="submission" date="2022-07" db="EMBL/GenBank/DDBJ databases">
        <title>Phylogenomic reconstructions and comparative analyses of Kickxellomycotina fungi.</title>
        <authorList>
            <person name="Reynolds N.K."/>
            <person name="Stajich J.E."/>
            <person name="Barry K."/>
            <person name="Grigoriev I.V."/>
            <person name="Crous P."/>
            <person name="Smith M.E."/>
        </authorList>
    </citation>
    <scope>NUCLEOTIDE SEQUENCE</scope>
    <source>
        <strain evidence="16">RSA 1196</strain>
    </source>
</reference>
<evidence type="ECO:0000256" key="11">
    <source>
        <dbReference type="ARBA" id="ARBA00023204"/>
    </source>
</evidence>
<gene>
    <name evidence="16" type="primary">YKU80</name>
    <name evidence="16" type="ORF">IWQ62_001824</name>
</gene>
<dbReference type="Gene3D" id="3.40.50.410">
    <property type="entry name" value="von Willebrand factor, type A domain"/>
    <property type="match status" value="1"/>
</dbReference>
<evidence type="ECO:0000256" key="10">
    <source>
        <dbReference type="ARBA" id="ARBA00023172"/>
    </source>
</evidence>
<evidence type="ECO:0000259" key="15">
    <source>
        <dbReference type="Pfam" id="PF03731"/>
    </source>
</evidence>
<keyword evidence="5" id="KW-0378">Hydrolase</keyword>
<keyword evidence="7" id="KW-0067">ATP-binding</keyword>
<sequence>MNRVITVYVLDVGSTMAEPYAGTKDHDLTTLLPSAYHNTKRDIGKCLLATLMEHQIVHVRKRSYFSTLLVGTKLTDHHLVHEIPDSYFHISQLHPPETAQWEHIRTLMAYPSQETNLQGDIIDALIVAMDLIRIHCAQANWVKQICIVTDGQGYVSQPDNFQIIQALETMGIQVHTVGIGWDIQSVGKDNGVAAVLRRIKDQPDQVSMAELFYAITMVSKGSFQSLENAMRDSFAFAHAMRGPAATTFRGSLTFTKSLGDHPLEDQAFTGFSFDVRMYCKTIKANKYPRELVAMDQPTESISLHRSVGPRPLDNQAAPVTFDIIEPKSAEKSSATQPTITDGKEQPENAAQEQVRHMYRLGSTLVDPNCLQDGTLPHRCKPGLYIWRFIKQQEIPLAMVSGQSYYVTNACDSVLDITLFASFVHTLKQEGLAALVFYVRLFGNPPVYGALLPPEDGSPDHLVFVRLPYREQWRPVQFPFFDQGPTLIPQESRQGDTTPTKNGKEGQDQSSAELNQHVAEFIQATELPASATPFFSGQYNHILHLLADSALHAQYDLPVPVRSYLTSQFQLHRGDQPETQQIVDKIKEALK</sequence>
<dbReference type="EMBL" id="JANBPY010000329">
    <property type="protein sequence ID" value="KAJ1967493.1"/>
    <property type="molecule type" value="Genomic_DNA"/>
</dbReference>
<dbReference type="InterPro" id="IPR006164">
    <property type="entry name" value="DNA_bd_Ku70/Ku80"/>
</dbReference>
<proteinExistence type="predicted"/>
<feature type="compositionally biased region" description="Polar residues" evidence="13">
    <location>
        <begin position="488"/>
        <end position="500"/>
    </location>
</feature>
<dbReference type="PANTHER" id="PTHR12604:SF4">
    <property type="entry name" value="X-RAY REPAIR CROSS-COMPLEMENTING PROTEIN 5"/>
    <property type="match status" value="1"/>
</dbReference>
<dbReference type="PANTHER" id="PTHR12604">
    <property type="entry name" value="KU AUTOANTIGEN DNA HELICASE"/>
    <property type="match status" value="1"/>
</dbReference>
<evidence type="ECO:0000313" key="17">
    <source>
        <dbReference type="Proteomes" id="UP001150925"/>
    </source>
</evidence>
<evidence type="ECO:0000313" key="16">
    <source>
        <dbReference type="EMBL" id="KAJ1967493.1"/>
    </source>
</evidence>
<keyword evidence="10" id="KW-0233">DNA recombination</keyword>
<feature type="region of interest" description="Disordered" evidence="13">
    <location>
        <begin position="328"/>
        <end position="349"/>
    </location>
</feature>
<evidence type="ECO:0000256" key="4">
    <source>
        <dbReference type="ARBA" id="ARBA00022763"/>
    </source>
</evidence>
<dbReference type="GO" id="GO:0005524">
    <property type="term" value="F:ATP binding"/>
    <property type="evidence" value="ECO:0007669"/>
    <property type="project" value="UniProtKB-KW"/>
</dbReference>
<keyword evidence="12" id="KW-0539">Nucleus</keyword>
<feature type="domain" description="Ku" evidence="14">
    <location>
        <begin position="300"/>
        <end position="478"/>
    </location>
</feature>
<feature type="domain" description="Ku70/Ku80 N-terminal alpha/beta" evidence="15">
    <location>
        <begin position="6"/>
        <end position="164"/>
    </location>
</feature>
<keyword evidence="11" id="KW-0234">DNA repair</keyword>
<keyword evidence="8" id="KW-0158">Chromosome</keyword>
<accession>A0A9W8AXG2</accession>
<evidence type="ECO:0000256" key="8">
    <source>
        <dbReference type="ARBA" id="ARBA00022895"/>
    </source>
</evidence>
<evidence type="ECO:0000256" key="12">
    <source>
        <dbReference type="ARBA" id="ARBA00023242"/>
    </source>
</evidence>
<dbReference type="GO" id="GO:0042162">
    <property type="term" value="F:telomeric DNA binding"/>
    <property type="evidence" value="ECO:0007669"/>
    <property type="project" value="TreeGrafter"/>
</dbReference>
<dbReference type="Gene3D" id="2.40.290.10">
    <property type="match status" value="1"/>
</dbReference>